<evidence type="ECO:0008006" key="3">
    <source>
        <dbReference type="Google" id="ProtNLM"/>
    </source>
</evidence>
<dbReference type="EMBL" id="JAPCIO010000006">
    <property type="protein sequence ID" value="MCW1148527.1"/>
    <property type="molecule type" value="Genomic_DNA"/>
</dbReference>
<evidence type="ECO:0000313" key="2">
    <source>
        <dbReference type="Proteomes" id="UP001165677"/>
    </source>
</evidence>
<keyword evidence="2" id="KW-1185">Reference proteome</keyword>
<dbReference type="RefSeq" id="WP_264369262.1">
    <property type="nucleotide sequence ID" value="NZ_JAPCIO010000006.1"/>
</dbReference>
<dbReference type="Proteomes" id="UP001165677">
    <property type="component" value="Unassembled WGS sequence"/>
</dbReference>
<evidence type="ECO:0000313" key="1">
    <source>
        <dbReference type="EMBL" id="MCW1148527.1"/>
    </source>
</evidence>
<proteinExistence type="predicted"/>
<name>A0ABT3EIY4_9FLAO</name>
<comment type="caution">
    <text evidence="1">The sequence shown here is derived from an EMBL/GenBank/DDBJ whole genome shotgun (WGS) entry which is preliminary data.</text>
</comment>
<gene>
    <name evidence="1" type="ORF">OJ995_09875</name>
</gene>
<accession>A0ABT3EIY4</accession>
<protein>
    <recommendedName>
        <fullName evidence="3">Swt1-like HEPN domain-containing protein</fullName>
    </recommendedName>
</protein>
<reference evidence="1" key="1">
    <citation type="submission" date="2022-10" db="EMBL/GenBank/DDBJ databases">
        <title>Flavobacterium sp. nov., a bacterium isolated from lake sediment.</title>
        <authorList>
            <person name="Qu J.-H."/>
        </authorList>
    </citation>
    <scope>NUCLEOTIDE SEQUENCE</scope>
    <source>
        <strain evidence="1">TH16-21</strain>
    </source>
</reference>
<organism evidence="1 2">
    <name type="scientific">Flavobacterium lacisediminis</name>
    <dbReference type="NCBI Taxonomy" id="2989705"/>
    <lineage>
        <taxon>Bacteria</taxon>
        <taxon>Pseudomonadati</taxon>
        <taxon>Bacteroidota</taxon>
        <taxon>Flavobacteriia</taxon>
        <taxon>Flavobacteriales</taxon>
        <taxon>Flavobacteriaceae</taxon>
        <taxon>Flavobacterium</taxon>
    </lineage>
</organism>
<sequence length="212" mass="24759">MGFSSQSFNHYLIAKKAFEQYSEPNDALITIMFSTMFIEAVLNDTICGENLTHELLVKNNIDSKELDRYKFDFDIYQDQIAFYYKIEVLFEKNGKQNFTNDIEYIELKHLVSLRNSIAHLKPIIKDENGFPKNKISKSALNYLKQKKMVNDPYGIGVDWIDRISNKQVSEWALTVTKQTIEYLYNSTCYPPLGIPQLDFYCLKLSIGKYKNI</sequence>